<sequence>MPKNIQRKIIEIIELLALEPRPVGVVKLSATENLYRVRTGDYRIIYKIQDKFLLIVITKVGHRRDVYIINDTYSNAIAFLNSAFMYRI</sequence>
<evidence type="ECO:0000256" key="1">
    <source>
        <dbReference type="ARBA" id="ARBA00006226"/>
    </source>
</evidence>
<dbReference type="SUPFAM" id="SSF143011">
    <property type="entry name" value="RelE-like"/>
    <property type="match status" value="1"/>
</dbReference>
<dbReference type="PANTHER" id="PTHR35601">
    <property type="entry name" value="TOXIN RELE"/>
    <property type="match status" value="1"/>
</dbReference>
<dbReference type="EMBL" id="CAACVJ010000498">
    <property type="protein sequence ID" value="VEP17086.1"/>
    <property type="molecule type" value="Genomic_DNA"/>
</dbReference>
<evidence type="ECO:0000313" key="3">
    <source>
        <dbReference type="EMBL" id="VEP17086.1"/>
    </source>
</evidence>
<dbReference type="Pfam" id="PF05016">
    <property type="entry name" value="ParE_toxin"/>
    <property type="match status" value="1"/>
</dbReference>
<accession>A0A563W082</accession>
<keyword evidence="2" id="KW-1277">Toxin-antitoxin system</keyword>
<dbReference type="Gene3D" id="3.30.2310.20">
    <property type="entry name" value="RelE-like"/>
    <property type="match status" value="1"/>
</dbReference>
<gene>
    <name evidence="3" type="ORF">H1P_5470002</name>
</gene>
<protein>
    <submittedName>
        <fullName evidence="3">Uncharacterized protein</fullName>
    </submittedName>
</protein>
<proteinExistence type="inferred from homology"/>
<reference evidence="3 4" key="1">
    <citation type="submission" date="2019-01" db="EMBL/GenBank/DDBJ databases">
        <authorList>
            <person name="Brito A."/>
        </authorList>
    </citation>
    <scope>NUCLEOTIDE SEQUENCE [LARGE SCALE GENOMIC DNA]</scope>
    <source>
        <strain evidence="3">1</strain>
    </source>
</reference>
<dbReference type="AlphaFoldDB" id="A0A563W082"/>
<dbReference type="Proteomes" id="UP000320055">
    <property type="component" value="Unassembled WGS sequence"/>
</dbReference>
<keyword evidence="4" id="KW-1185">Reference proteome</keyword>
<evidence type="ECO:0000313" key="4">
    <source>
        <dbReference type="Proteomes" id="UP000320055"/>
    </source>
</evidence>
<organism evidence="3 4">
    <name type="scientific">Hyella patelloides LEGE 07179</name>
    <dbReference type="NCBI Taxonomy" id="945734"/>
    <lineage>
        <taxon>Bacteria</taxon>
        <taxon>Bacillati</taxon>
        <taxon>Cyanobacteriota</taxon>
        <taxon>Cyanophyceae</taxon>
        <taxon>Pleurocapsales</taxon>
        <taxon>Hyellaceae</taxon>
        <taxon>Hyella</taxon>
    </lineage>
</organism>
<name>A0A563W082_9CYAN</name>
<dbReference type="InterPro" id="IPR007712">
    <property type="entry name" value="RelE/ParE_toxin"/>
</dbReference>
<dbReference type="PANTHER" id="PTHR35601:SF1">
    <property type="entry name" value="TOXIN RELE"/>
    <property type="match status" value="1"/>
</dbReference>
<dbReference type="RefSeq" id="WP_222427365.1">
    <property type="nucleotide sequence ID" value="NZ_LR214281.1"/>
</dbReference>
<evidence type="ECO:0000256" key="2">
    <source>
        <dbReference type="ARBA" id="ARBA00022649"/>
    </source>
</evidence>
<comment type="similarity">
    <text evidence="1">Belongs to the RelE toxin family.</text>
</comment>
<dbReference type="InterPro" id="IPR035093">
    <property type="entry name" value="RelE/ParE_toxin_dom_sf"/>
</dbReference>